<evidence type="ECO:0000313" key="1">
    <source>
        <dbReference type="EMBL" id="MCF8714688.1"/>
    </source>
</evidence>
<name>A0ABS9J2W5_9FLAO</name>
<proteinExistence type="predicted"/>
<reference evidence="1 2" key="1">
    <citation type="submission" date="2021-01" db="EMBL/GenBank/DDBJ databases">
        <title>Genome sequencing of Joostella atrarenae M1-2 (= KCTC 23194).</title>
        <authorList>
            <person name="Zakaria M.R."/>
            <person name="Lam M.Q."/>
            <person name="Chong C.S."/>
        </authorList>
    </citation>
    <scope>NUCLEOTIDE SEQUENCE [LARGE SCALE GENOMIC DNA]</scope>
    <source>
        <strain evidence="1 2">M1-2</strain>
    </source>
</reference>
<dbReference type="RefSeq" id="WP_236958651.1">
    <property type="nucleotide sequence ID" value="NZ_JAETXX010000003.1"/>
</dbReference>
<keyword evidence="2" id="KW-1185">Reference proteome</keyword>
<accession>A0ABS9J2W5</accession>
<organism evidence="1 2">
    <name type="scientific">Joostella atrarenae</name>
    <dbReference type="NCBI Taxonomy" id="679257"/>
    <lineage>
        <taxon>Bacteria</taxon>
        <taxon>Pseudomonadati</taxon>
        <taxon>Bacteroidota</taxon>
        <taxon>Flavobacteriia</taxon>
        <taxon>Flavobacteriales</taxon>
        <taxon>Flavobacteriaceae</taxon>
        <taxon>Joostella</taxon>
    </lineage>
</organism>
<gene>
    <name evidence="1" type="ORF">JM658_07580</name>
</gene>
<protein>
    <submittedName>
        <fullName evidence="1">Uncharacterized protein</fullName>
    </submittedName>
</protein>
<comment type="caution">
    <text evidence="1">The sequence shown here is derived from an EMBL/GenBank/DDBJ whole genome shotgun (WGS) entry which is preliminary data.</text>
</comment>
<dbReference type="Proteomes" id="UP000829517">
    <property type="component" value="Unassembled WGS sequence"/>
</dbReference>
<evidence type="ECO:0000313" key="2">
    <source>
        <dbReference type="Proteomes" id="UP000829517"/>
    </source>
</evidence>
<dbReference type="EMBL" id="JAETXX010000003">
    <property type="protein sequence ID" value="MCF8714688.1"/>
    <property type="molecule type" value="Genomic_DNA"/>
</dbReference>
<sequence>MKKFTIFTLLLGSVAFGQKTIADWDGTDPVSTQVYASPNDNSVRTGNVIVNPTGATDPNNTSANVFQFNITASNTDNNPVIIITFSETDEATLATDGNIVEFDMRSSISDVQTHTLIRPKDAGSLFAINFGSNYTASAGEWQRI</sequence>